<evidence type="ECO:0000313" key="2">
    <source>
        <dbReference type="EMBL" id="ELY39807.1"/>
    </source>
</evidence>
<dbReference type="InterPro" id="IPR025904">
    <property type="entry name" value="Tubulin-like"/>
</dbReference>
<dbReference type="EMBL" id="AOHW01000036">
    <property type="protein sequence ID" value="ELY39807.1"/>
    <property type="molecule type" value="Genomic_DNA"/>
</dbReference>
<sequence length="785" mass="89648">MGEAGCRMATHLYEDLKRDGESLLDEFSFVGVDTKESDLKAITSKEGFTQITLDPPEEFWENDRESFSYLSSDYELSRSGGATRQRSIARYYIDNKENYVSLYQSLENVFAEFESNDGGSLTDPDIGGANVWLLNSLGGGTGSGAFPLITSILYNVSRARNYKYYLCGIGSLPRLDSLEHRGLPPQANADFYGNAYAALRELAVLIDYNFHEEYQDAAGIDSNKAIRLESEPKRQSELDLPDSAFDFYGLIGANESEMSVSYRDEMNQISANTIRFFAQAVGLEDFPDDRNKPGSEDVLFSLDSTSVRVPMDEVDEYIEVVEAINEIEAELSDVKDRIQRTRRNRDYINGALDIDLRDVDLEELGHVDPEFIRTAKDRTRSIEVASISNPDVLDEEFENYVMNQTPAISDEYDVEKSDVVGLIFYQSLRNRMEDLITNDQSAQDLQEAWTDYSVEIGSFRDEVVDTAELESSSTLRKWEDGLAPFFTGWKKSLQNSLEQIPSYRVLERRNTREDLQKVENLYRNLESAYAQHRTLVNAQNVVTSRLNTQRSNLKSARKEYESQIEEFTSERETLIERQQQRENELQTKEYTLSHTDHERYMSVELRNFETIDEEFLDEMESFSNLIVRNAVSKETVALAIEKQLDELHEPIQDITPYVVSESSYEILGALVDEENRGLLEGELADVSASDVSDALSSFNEVEYSEAFQDPFSIRFVGCYTDVFIENTSEFGTIHDFYTDPDKDVGDLFGLDTTDDDFIADRIAYPELFPEDERIQTYRDPISADD</sequence>
<dbReference type="GO" id="GO:0007017">
    <property type="term" value="P:microtubule-based process"/>
    <property type="evidence" value="ECO:0007669"/>
    <property type="project" value="InterPro"/>
</dbReference>
<dbReference type="PROSITE" id="PS00227">
    <property type="entry name" value="TUBULIN"/>
    <property type="match status" value="1"/>
</dbReference>
<dbReference type="STRING" id="1114856.GCA_000383975_03242"/>
<dbReference type="Pfam" id="PF13809">
    <property type="entry name" value="Tubulin_2"/>
    <property type="match status" value="1"/>
</dbReference>
<protein>
    <recommendedName>
        <fullName evidence="4">Tubulin like</fullName>
    </recommendedName>
</protein>
<dbReference type="Proteomes" id="UP000011599">
    <property type="component" value="Unassembled WGS sequence"/>
</dbReference>
<evidence type="ECO:0008006" key="4">
    <source>
        <dbReference type="Google" id="ProtNLM"/>
    </source>
</evidence>
<accession>L9VS34</accession>
<keyword evidence="1" id="KW-0175">Coiled coil</keyword>
<feature type="coiled-coil region" evidence="1">
    <location>
        <begin position="317"/>
        <end position="344"/>
    </location>
</feature>
<name>L9VS34_9EURY</name>
<dbReference type="InterPro" id="IPR036525">
    <property type="entry name" value="Tubulin/FtsZ_GTPase_sf"/>
</dbReference>
<comment type="caution">
    <text evidence="2">The sequence shown here is derived from an EMBL/GenBank/DDBJ whole genome shotgun (WGS) entry which is preliminary data.</text>
</comment>
<dbReference type="AlphaFoldDB" id="L9VS34"/>
<feature type="coiled-coil region" evidence="1">
    <location>
        <begin position="508"/>
        <end position="584"/>
    </location>
</feature>
<dbReference type="GO" id="GO:0005525">
    <property type="term" value="F:GTP binding"/>
    <property type="evidence" value="ECO:0007669"/>
    <property type="project" value="InterPro"/>
</dbReference>
<gene>
    <name evidence="2" type="ORF">C496_14056</name>
</gene>
<dbReference type="SUPFAM" id="SSF52490">
    <property type="entry name" value="Tubulin nucleotide-binding domain-like"/>
    <property type="match status" value="1"/>
</dbReference>
<dbReference type="GO" id="GO:0005874">
    <property type="term" value="C:microtubule"/>
    <property type="evidence" value="ECO:0007669"/>
    <property type="project" value="InterPro"/>
</dbReference>
<evidence type="ECO:0000256" key="1">
    <source>
        <dbReference type="SAM" id="Coils"/>
    </source>
</evidence>
<dbReference type="eggNOG" id="arCOG05232">
    <property type="taxonomic scope" value="Archaea"/>
</dbReference>
<organism evidence="2 3">
    <name type="scientific">Natronorubrum tibetense GA33</name>
    <dbReference type="NCBI Taxonomy" id="1114856"/>
    <lineage>
        <taxon>Archaea</taxon>
        <taxon>Methanobacteriati</taxon>
        <taxon>Methanobacteriota</taxon>
        <taxon>Stenosarchaea group</taxon>
        <taxon>Halobacteria</taxon>
        <taxon>Halobacteriales</taxon>
        <taxon>Natrialbaceae</taxon>
        <taxon>Natronorubrum</taxon>
    </lineage>
</organism>
<keyword evidence="3" id="KW-1185">Reference proteome</keyword>
<proteinExistence type="predicted"/>
<dbReference type="PATRIC" id="fig|1114856.3.peg.2924"/>
<reference evidence="2 3" key="1">
    <citation type="journal article" date="2014" name="PLoS Genet.">
        <title>Phylogenetically driven sequencing of extremely halophilic archaea reveals strategies for static and dynamic osmo-response.</title>
        <authorList>
            <person name="Becker E.A."/>
            <person name="Seitzer P.M."/>
            <person name="Tritt A."/>
            <person name="Larsen D."/>
            <person name="Krusor M."/>
            <person name="Yao A.I."/>
            <person name="Wu D."/>
            <person name="Madern D."/>
            <person name="Eisen J.A."/>
            <person name="Darling A.E."/>
            <person name="Facciotti M.T."/>
        </authorList>
    </citation>
    <scope>NUCLEOTIDE SEQUENCE [LARGE SCALE GENOMIC DNA]</scope>
    <source>
        <strain evidence="2 3">GA33</strain>
    </source>
</reference>
<evidence type="ECO:0000313" key="3">
    <source>
        <dbReference type="Proteomes" id="UP000011599"/>
    </source>
</evidence>
<dbReference type="Gene3D" id="3.40.50.1440">
    <property type="entry name" value="Tubulin/FtsZ, GTPase domain"/>
    <property type="match status" value="1"/>
</dbReference>
<dbReference type="InterPro" id="IPR017975">
    <property type="entry name" value="Tubulin_CS"/>
</dbReference>